<reference evidence="5 6" key="1">
    <citation type="submission" date="2023-11" db="EMBL/GenBank/DDBJ databases">
        <title>Draft genome of Azohydromonas lata strain H1 (DSM1123), a polyhydroxyalkanoate producer.</title>
        <authorList>
            <person name="Traversa D."/>
            <person name="D'Addabbo P."/>
            <person name="Pazzani C."/>
            <person name="Manzari C."/>
            <person name="Chiara M."/>
            <person name="Scrascia M."/>
        </authorList>
    </citation>
    <scope>NUCLEOTIDE SEQUENCE [LARGE SCALE GENOMIC DNA]</scope>
    <source>
        <strain evidence="5 6">H1</strain>
    </source>
</reference>
<gene>
    <name evidence="5" type="ORF">SM757_32350</name>
</gene>
<dbReference type="PROSITE" id="PS50109">
    <property type="entry name" value="HIS_KIN"/>
    <property type="match status" value="1"/>
</dbReference>
<evidence type="ECO:0000256" key="1">
    <source>
        <dbReference type="ARBA" id="ARBA00022679"/>
    </source>
</evidence>
<dbReference type="Gene3D" id="3.30.565.10">
    <property type="entry name" value="Histidine kinase-like ATPase, C-terminal domain"/>
    <property type="match status" value="1"/>
</dbReference>
<dbReference type="InterPro" id="IPR050482">
    <property type="entry name" value="Sensor_HK_TwoCompSys"/>
</dbReference>
<dbReference type="InterPro" id="IPR005467">
    <property type="entry name" value="His_kinase_dom"/>
</dbReference>
<keyword evidence="3" id="KW-0902">Two-component regulatory system</keyword>
<feature type="domain" description="Histidine kinase" evidence="4">
    <location>
        <begin position="526"/>
        <end position="617"/>
    </location>
</feature>
<evidence type="ECO:0000259" key="4">
    <source>
        <dbReference type="PROSITE" id="PS50109"/>
    </source>
</evidence>
<organism evidence="5 6">
    <name type="scientific">Azohydromonas lata</name>
    <dbReference type="NCBI Taxonomy" id="45677"/>
    <lineage>
        <taxon>Bacteria</taxon>
        <taxon>Pseudomonadati</taxon>
        <taxon>Pseudomonadota</taxon>
        <taxon>Betaproteobacteria</taxon>
        <taxon>Burkholderiales</taxon>
        <taxon>Sphaerotilaceae</taxon>
        <taxon>Azohydromonas</taxon>
    </lineage>
</organism>
<dbReference type="Pfam" id="PF07730">
    <property type="entry name" value="HisKA_3"/>
    <property type="match status" value="1"/>
</dbReference>
<dbReference type="Pfam" id="PF02518">
    <property type="entry name" value="HATPase_c"/>
    <property type="match status" value="1"/>
</dbReference>
<dbReference type="InterPro" id="IPR036890">
    <property type="entry name" value="HATPase_C_sf"/>
</dbReference>
<dbReference type="InterPro" id="IPR011712">
    <property type="entry name" value="Sig_transdc_His_kin_sub3_dim/P"/>
</dbReference>
<dbReference type="Gene3D" id="1.20.5.1930">
    <property type="match status" value="1"/>
</dbReference>
<dbReference type="InterPro" id="IPR003018">
    <property type="entry name" value="GAF"/>
</dbReference>
<protein>
    <submittedName>
        <fullName evidence="5">Sensor histidine kinase</fullName>
    </submittedName>
</protein>
<dbReference type="Proteomes" id="UP001293718">
    <property type="component" value="Unassembled WGS sequence"/>
</dbReference>
<sequence length="617" mass="65423">MGRPGQAPGGGELPSLARWPGLAATLQTARQAMEAAALQDGDPLCLGLGAAARTLRAPYAAFRQLDPDSGKPYLAEWFQAPAEASAHGGLAVLMQGMDAAWTGLMDGTAALQRATVTHHPALPALPLGNRLGGCLQRTQEIWVPVRLADRTWGRLSVLRGELDPLETGEALFLEALARELGWVLADRQLASVQRRAAALAAREEEATAQALGLVRQQKEAAEAQAREQAHVIAVLQEAIDSLDHSGDLEEFVPTVIGLIARALDPGAVALLQVRGARCRLQAAYLQGQVLRRADLLSPQAQPAPVLRELTEGFELPPAGLQACATQGSGEAQVVDHADGGAACPFDHFFVSEGGPLALNLWLMASGHALGALGIYRRSGQRYTASEIALAEAIAAQLSLALRAAQLAEEARRVATLEERTRLAREMHDTLAQGFTGVLMQLEVADAAVSAQRVERARTAIATAMDLARDSLGEARRAVRALRNPTLERRGLAEALAELCAQMRSSTFQAVELQITGAPLRLDAHVEEQVLRVAQESLVNAVKHARARRTVVSLELHAQALRLQVRDDGAGIPQVLSNPAGFGLVGMRERAVSIGATLDVASAPGQGTTVSLRLGLRG</sequence>
<dbReference type="PANTHER" id="PTHR24421">
    <property type="entry name" value="NITRATE/NITRITE SENSOR PROTEIN NARX-RELATED"/>
    <property type="match status" value="1"/>
</dbReference>
<dbReference type="SUPFAM" id="SSF55874">
    <property type="entry name" value="ATPase domain of HSP90 chaperone/DNA topoisomerase II/histidine kinase"/>
    <property type="match status" value="1"/>
</dbReference>
<proteinExistence type="predicted"/>
<accession>A0ABU5IQV0</accession>
<name>A0ABU5IQV0_9BURK</name>
<dbReference type="RefSeq" id="WP_322468488.1">
    <property type="nucleotide sequence ID" value="NZ_JAXOJX010000105.1"/>
</dbReference>
<dbReference type="PANTHER" id="PTHR24421:SF62">
    <property type="entry name" value="SENSORY TRANSDUCTION HISTIDINE KINASE"/>
    <property type="match status" value="1"/>
</dbReference>
<evidence type="ECO:0000256" key="2">
    <source>
        <dbReference type="ARBA" id="ARBA00022777"/>
    </source>
</evidence>
<dbReference type="Gene3D" id="3.30.450.40">
    <property type="match status" value="1"/>
</dbReference>
<dbReference type="SUPFAM" id="SSF55781">
    <property type="entry name" value="GAF domain-like"/>
    <property type="match status" value="2"/>
</dbReference>
<dbReference type="SMART" id="SM00065">
    <property type="entry name" value="GAF"/>
    <property type="match status" value="1"/>
</dbReference>
<keyword evidence="2 5" id="KW-0418">Kinase</keyword>
<dbReference type="GO" id="GO:0016301">
    <property type="term" value="F:kinase activity"/>
    <property type="evidence" value="ECO:0007669"/>
    <property type="project" value="UniProtKB-KW"/>
</dbReference>
<keyword evidence="6" id="KW-1185">Reference proteome</keyword>
<dbReference type="CDD" id="cd16917">
    <property type="entry name" value="HATPase_UhpB-NarQ-NarX-like"/>
    <property type="match status" value="1"/>
</dbReference>
<dbReference type="InterPro" id="IPR029016">
    <property type="entry name" value="GAF-like_dom_sf"/>
</dbReference>
<comment type="caution">
    <text evidence="5">The sequence shown here is derived from an EMBL/GenBank/DDBJ whole genome shotgun (WGS) entry which is preliminary data.</text>
</comment>
<dbReference type="EMBL" id="JAXOJX010000105">
    <property type="protein sequence ID" value="MDZ5461276.1"/>
    <property type="molecule type" value="Genomic_DNA"/>
</dbReference>
<keyword evidence="1" id="KW-0808">Transferase</keyword>
<evidence type="ECO:0000256" key="3">
    <source>
        <dbReference type="ARBA" id="ARBA00023012"/>
    </source>
</evidence>
<evidence type="ECO:0000313" key="6">
    <source>
        <dbReference type="Proteomes" id="UP001293718"/>
    </source>
</evidence>
<evidence type="ECO:0000313" key="5">
    <source>
        <dbReference type="EMBL" id="MDZ5461276.1"/>
    </source>
</evidence>
<dbReference type="SMART" id="SM00387">
    <property type="entry name" value="HATPase_c"/>
    <property type="match status" value="1"/>
</dbReference>
<dbReference type="InterPro" id="IPR003594">
    <property type="entry name" value="HATPase_dom"/>
</dbReference>